<evidence type="ECO:0000313" key="3">
    <source>
        <dbReference type="Proteomes" id="UP001163550"/>
    </source>
</evidence>
<dbReference type="Pfam" id="PF01396">
    <property type="entry name" value="Zn_ribbon_Top1"/>
    <property type="match status" value="1"/>
</dbReference>
<name>A0ABY6HE38_9FIRM</name>
<gene>
    <name evidence="2" type="ORF">LNN31_18750</name>
</gene>
<dbReference type="SUPFAM" id="SSF57783">
    <property type="entry name" value="Zinc beta-ribbon"/>
    <property type="match status" value="1"/>
</dbReference>
<reference evidence="2" key="1">
    <citation type="submission" date="2021-11" db="EMBL/GenBank/DDBJ databases">
        <title>Isoprene-degrading acetogen.</title>
        <authorList>
            <person name="Yang Y."/>
            <person name="Jin H."/>
            <person name="Yan J."/>
        </authorList>
    </citation>
    <scope>NUCLEOTIDE SEQUENCE</scope>
    <source>
        <strain evidence="2">Berkeley</strain>
    </source>
</reference>
<keyword evidence="3" id="KW-1185">Reference proteome</keyword>
<evidence type="ECO:0000313" key="2">
    <source>
        <dbReference type="EMBL" id="UYO62781.1"/>
    </source>
</evidence>
<dbReference type="InterPro" id="IPR013498">
    <property type="entry name" value="Topo_IA_Znf"/>
</dbReference>
<accession>A0ABY6HE38</accession>
<dbReference type="Proteomes" id="UP001163550">
    <property type="component" value="Chromosome"/>
</dbReference>
<sequence>MNEFIREGWQDCDNCGKEYLVRKVKYPITDSAHTINCPYCYAIVGKVPKGTDDYDLLTKEEMLRRQEDYNSRPECPECGKKMVIREGYSKFWGCSNFPTCNGSRKIQE</sequence>
<feature type="domain" description="DNA topoisomerase type IA zn finger" evidence="1">
    <location>
        <begin position="74"/>
        <end position="107"/>
    </location>
</feature>
<protein>
    <submittedName>
        <fullName evidence="2">Topoisomerase DNA-binding C4 zinc finger domain-containing protein</fullName>
    </submittedName>
</protein>
<dbReference type="EMBL" id="CP087994">
    <property type="protein sequence ID" value="UYO62781.1"/>
    <property type="molecule type" value="Genomic_DNA"/>
</dbReference>
<evidence type="ECO:0000259" key="1">
    <source>
        <dbReference type="Pfam" id="PF01396"/>
    </source>
</evidence>
<dbReference type="GO" id="GO:0003677">
    <property type="term" value="F:DNA binding"/>
    <property type="evidence" value="ECO:0007669"/>
    <property type="project" value="UniProtKB-KW"/>
</dbReference>
<keyword evidence="2" id="KW-0238">DNA-binding</keyword>
<organism evidence="2 3">
    <name type="scientific">Acetobacterium wieringae</name>
    <dbReference type="NCBI Taxonomy" id="52694"/>
    <lineage>
        <taxon>Bacteria</taxon>
        <taxon>Bacillati</taxon>
        <taxon>Bacillota</taxon>
        <taxon>Clostridia</taxon>
        <taxon>Eubacteriales</taxon>
        <taxon>Eubacteriaceae</taxon>
        <taxon>Acetobacterium</taxon>
    </lineage>
</organism>
<dbReference type="RefSeq" id="WP_263992808.1">
    <property type="nucleotide sequence ID" value="NZ_CP087994.1"/>
</dbReference>
<proteinExistence type="predicted"/>
<dbReference type="Gene3D" id="3.30.65.10">
    <property type="entry name" value="Bacterial Topoisomerase I, domain 1"/>
    <property type="match status" value="1"/>
</dbReference>